<dbReference type="InterPro" id="IPR013507">
    <property type="entry name" value="DNA_mismatch_S5_2-like"/>
</dbReference>
<dbReference type="GO" id="GO:0032389">
    <property type="term" value="C:MutLalpha complex"/>
    <property type="evidence" value="ECO:0007669"/>
    <property type="project" value="TreeGrafter"/>
</dbReference>
<dbReference type="Pfam" id="PF09011">
    <property type="entry name" value="HMG_box_2"/>
    <property type="match status" value="1"/>
</dbReference>
<dbReference type="Gene3D" id="1.10.30.10">
    <property type="entry name" value="High mobility group box domain"/>
    <property type="match status" value="1"/>
</dbReference>
<organism evidence="4 5">
    <name type="scientific">Kryptolebias marmoratus</name>
    <name type="common">Mangrove killifish</name>
    <name type="synonym">Rivulus marmoratus</name>
    <dbReference type="NCBI Taxonomy" id="37003"/>
    <lineage>
        <taxon>Eukaryota</taxon>
        <taxon>Metazoa</taxon>
        <taxon>Chordata</taxon>
        <taxon>Craniata</taxon>
        <taxon>Vertebrata</taxon>
        <taxon>Euteleostomi</taxon>
        <taxon>Actinopterygii</taxon>
        <taxon>Neopterygii</taxon>
        <taxon>Teleostei</taxon>
        <taxon>Neoteleostei</taxon>
        <taxon>Acanthomorphata</taxon>
        <taxon>Ovalentaria</taxon>
        <taxon>Atherinomorphae</taxon>
        <taxon>Cyprinodontiformes</taxon>
        <taxon>Rivulidae</taxon>
        <taxon>Kryptolebias</taxon>
    </lineage>
</organism>
<dbReference type="InterPro" id="IPR038973">
    <property type="entry name" value="MutL/Mlh/Pms-like"/>
</dbReference>
<dbReference type="Proteomes" id="UP000264800">
    <property type="component" value="Unplaced"/>
</dbReference>
<dbReference type="Pfam" id="PF01119">
    <property type="entry name" value="DNA_mis_repair"/>
    <property type="match status" value="1"/>
</dbReference>
<dbReference type="InterPro" id="IPR020568">
    <property type="entry name" value="Ribosomal_Su5_D2-typ_SF"/>
</dbReference>
<dbReference type="SMART" id="SM01340">
    <property type="entry name" value="DNA_mis_repair"/>
    <property type="match status" value="1"/>
</dbReference>
<dbReference type="GO" id="GO:0016887">
    <property type="term" value="F:ATP hydrolysis activity"/>
    <property type="evidence" value="ECO:0007669"/>
    <property type="project" value="InterPro"/>
</dbReference>
<keyword evidence="1" id="KW-0238">DNA-binding</keyword>
<keyword evidence="1" id="KW-0539">Nucleus</keyword>
<dbReference type="SMART" id="SM00398">
    <property type="entry name" value="HMG"/>
    <property type="match status" value="1"/>
</dbReference>
<feature type="domain" description="HMG box" evidence="3">
    <location>
        <begin position="275"/>
        <end position="343"/>
    </location>
</feature>
<feature type="region of interest" description="Disordered" evidence="2">
    <location>
        <begin position="189"/>
        <end position="210"/>
    </location>
</feature>
<dbReference type="GO" id="GO:0140664">
    <property type="term" value="F:ATP-dependent DNA damage sensor activity"/>
    <property type="evidence" value="ECO:0007669"/>
    <property type="project" value="InterPro"/>
</dbReference>
<evidence type="ECO:0000256" key="2">
    <source>
        <dbReference type="SAM" id="MobiDB-lite"/>
    </source>
</evidence>
<dbReference type="CDD" id="cd03485">
    <property type="entry name" value="MutL_Trans_hPMS_1_like"/>
    <property type="match status" value="1"/>
</dbReference>
<dbReference type="InterPro" id="IPR036910">
    <property type="entry name" value="HMG_box_dom_sf"/>
</dbReference>
<dbReference type="PROSITE" id="PS50118">
    <property type="entry name" value="HMG_BOX_2"/>
    <property type="match status" value="1"/>
</dbReference>
<dbReference type="SUPFAM" id="SSF54211">
    <property type="entry name" value="Ribosomal protein S5 domain 2-like"/>
    <property type="match status" value="1"/>
</dbReference>
<dbReference type="SUPFAM" id="SSF47095">
    <property type="entry name" value="HMG-box"/>
    <property type="match status" value="1"/>
</dbReference>
<dbReference type="AlphaFoldDB" id="A0A3Q3A2G4"/>
<feature type="region of interest" description="Disordered" evidence="2">
    <location>
        <begin position="320"/>
        <end position="395"/>
    </location>
</feature>
<feature type="region of interest" description="Disordered" evidence="2">
    <location>
        <begin position="154"/>
        <end position="176"/>
    </location>
</feature>
<dbReference type="GO" id="GO:0005524">
    <property type="term" value="F:ATP binding"/>
    <property type="evidence" value="ECO:0007669"/>
    <property type="project" value="InterPro"/>
</dbReference>
<feature type="compositionally biased region" description="Polar residues" evidence="2">
    <location>
        <begin position="156"/>
        <end position="168"/>
    </location>
</feature>
<evidence type="ECO:0000256" key="1">
    <source>
        <dbReference type="PROSITE-ProRule" id="PRU00267"/>
    </source>
</evidence>
<dbReference type="PANTHER" id="PTHR10073">
    <property type="entry name" value="DNA MISMATCH REPAIR PROTEIN MLH, PMS, MUTL"/>
    <property type="match status" value="1"/>
</dbReference>
<reference evidence="4" key="1">
    <citation type="submission" date="2025-08" db="UniProtKB">
        <authorList>
            <consortium name="Ensembl"/>
        </authorList>
    </citation>
    <scope>IDENTIFICATION</scope>
</reference>
<protein>
    <submittedName>
        <fullName evidence="4">PMS1 homolog 1, mismatch repair system component</fullName>
    </submittedName>
</protein>
<name>A0A3Q3A2G4_KRYMA</name>
<dbReference type="GO" id="GO:0006298">
    <property type="term" value="P:mismatch repair"/>
    <property type="evidence" value="ECO:0007669"/>
    <property type="project" value="InterPro"/>
</dbReference>
<dbReference type="PANTHER" id="PTHR10073:SF54">
    <property type="entry name" value="PMS1 PROTEIN HOMOLOG 1"/>
    <property type="match status" value="1"/>
</dbReference>
<proteinExistence type="predicted"/>
<evidence type="ECO:0000259" key="3">
    <source>
        <dbReference type="PROSITE" id="PS50118"/>
    </source>
</evidence>
<sequence length="568" mass="62390">VVVWQKAKMADVRSGLLAVLGSSCVAHLLPCHQRQDQPEIVLDGFFPKPGADPSSTSSSTPEKTFIFINNRPVQHKEIMKLLRHRYSAQYSDDAARHRYPIVLLKVAVPPSSVDVNLTPDKTQVLLHNKEAVLTAVEALLVSLYGFRSPAEEGTFLSPSSPLQAESTGSADVSNCSSSSSVADDWIVSRGPAELQPDHETTAETSPGRLEDANISAEDWSRGTALTDPVSGEPLRPVVIQSGSGEARSPTKKTLNAVTEKRAALTVYDMISNRAARAPLSPAALFEKEARAEVLRERPAAGLRDVSAAVQERWKNLPEEDRKKYEEKAKRSVEHYDRRTKLASAEPAERTPRPKPPAQKRKAPLSNQQLLDELFSARPQKKTKTPAPPKPSRPLPCSVAALRLRLRRLSAQSGAAPRGLRLVNRLASQSAWVAVCGRRLMVLNSFRVEEALLFQRLLENHVLPAVSLQKPLQVTAGSLGGAEYVETLCSMEKRPADLSGGVVFSDPRLVANGFRIQLATGTNRSRALKAGLLINPLIIRRWCNRPLDEREVGYVCRTFVCRLFSFTSP</sequence>
<reference evidence="4" key="2">
    <citation type="submission" date="2025-09" db="UniProtKB">
        <authorList>
            <consortium name="Ensembl"/>
        </authorList>
    </citation>
    <scope>IDENTIFICATION</scope>
</reference>
<dbReference type="InterPro" id="IPR009071">
    <property type="entry name" value="HMG_box_dom"/>
</dbReference>
<dbReference type="GeneTree" id="ENSGT00940000157085"/>
<dbReference type="FunFam" id="3.30.230.10:FF:000030">
    <property type="entry name" value="PMS1 homolog 1, mismatch repair system component"/>
    <property type="match status" value="1"/>
</dbReference>
<dbReference type="Ensembl" id="ENSKMAT00000010640.1">
    <property type="protein sequence ID" value="ENSKMAP00000010478.1"/>
    <property type="gene ID" value="ENSKMAG00000007856.1"/>
</dbReference>
<dbReference type="STRING" id="37003.ENSKMAP00000010478"/>
<dbReference type="OMA" id="HRCEDPE"/>
<dbReference type="FunFam" id="1.10.30.10:FF:000026">
    <property type="entry name" value="PMS1 homolog 1, mismatch repair system component"/>
    <property type="match status" value="1"/>
</dbReference>
<keyword evidence="5" id="KW-1185">Reference proteome</keyword>
<accession>A0A3Q3A2G4</accession>
<dbReference type="Gene3D" id="3.30.230.10">
    <property type="match status" value="1"/>
</dbReference>
<evidence type="ECO:0000313" key="4">
    <source>
        <dbReference type="Ensembl" id="ENSKMAP00000010478.1"/>
    </source>
</evidence>
<evidence type="ECO:0000313" key="5">
    <source>
        <dbReference type="Proteomes" id="UP000264800"/>
    </source>
</evidence>
<feature type="DNA-binding region" description="HMG box" evidence="1">
    <location>
        <begin position="275"/>
        <end position="343"/>
    </location>
</feature>
<feature type="compositionally biased region" description="Basic and acidic residues" evidence="2">
    <location>
        <begin position="320"/>
        <end position="339"/>
    </location>
</feature>
<dbReference type="InterPro" id="IPR014721">
    <property type="entry name" value="Ribsml_uS5_D2-typ_fold_subgr"/>
</dbReference>
<dbReference type="GO" id="GO:0030983">
    <property type="term" value="F:mismatched DNA binding"/>
    <property type="evidence" value="ECO:0007669"/>
    <property type="project" value="InterPro"/>
</dbReference>